<gene>
    <name evidence="3" type="ORF">F8388_016526</name>
    <name evidence="2" type="ORF">G4B88_018799</name>
</gene>
<comment type="caution">
    <text evidence="2">The sequence shown here is derived from an EMBL/GenBank/DDBJ whole genome shotgun (WGS) entry which is preliminary data.</text>
</comment>
<dbReference type="Proteomes" id="UP000525078">
    <property type="component" value="Unassembled WGS sequence"/>
</dbReference>
<evidence type="ECO:0000313" key="5">
    <source>
        <dbReference type="Proteomes" id="UP000583929"/>
    </source>
</evidence>
<accession>A0A7J6E6R6</accession>
<reference evidence="4 5" key="1">
    <citation type="journal article" date="2020" name="bioRxiv">
        <title>Sequence and annotation of 42 cannabis genomes reveals extensive copy number variation in cannabinoid synthesis and pathogen resistance genes.</title>
        <authorList>
            <person name="Mckernan K.J."/>
            <person name="Helbert Y."/>
            <person name="Kane L.T."/>
            <person name="Ebling H."/>
            <person name="Zhang L."/>
            <person name="Liu B."/>
            <person name="Eaton Z."/>
            <person name="Mclaughlin S."/>
            <person name="Kingan S."/>
            <person name="Baybayan P."/>
            <person name="Concepcion G."/>
            <person name="Jordan M."/>
            <person name="Riva A."/>
            <person name="Barbazuk W."/>
            <person name="Harkins T."/>
        </authorList>
    </citation>
    <scope>NUCLEOTIDE SEQUENCE [LARGE SCALE GENOMIC DNA]</scope>
    <source>
        <strain evidence="4 5">cv. Jamaican Lion 4</strain>
        <strain evidence="2">Father</strain>
        <strain evidence="3">Mother</strain>
        <tissue evidence="2">Leaf</tissue>
    </source>
</reference>
<dbReference type="SUPFAM" id="SSF53098">
    <property type="entry name" value="Ribonuclease H-like"/>
    <property type="match status" value="1"/>
</dbReference>
<evidence type="ECO:0000313" key="3">
    <source>
        <dbReference type="EMBL" id="KAF4363398.1"/>
    </source>
</evidence>
<dbReference type="EMBL" id="JAATIP010000175">
    <property type="protein sequence ID" value="KAF4363398.1"/>
    <property type="molecule type" value="Genomic_DNA"/>
</dbReference>
<evidence type="ECO:0000313" key="2">
    <source>
        <dbReference type="EMBL" id="KAF4353379.1"/>
    </source>
</evidence>
<evidence type="ECO:0000259" key="1">
    <source>
        <dbReference type="Pfam" id="PF13456"/>
    </source>
</evidence>
<dbReference type="EMBL" id="JAATIQ010000507">
    <property type="protein sequence ID" value="KAF4353379.1"/>
    <property type="molecule type" value="Genomic_DNA"/>
</dbReference>
<proteinExistence type="predicted"/>
<feature type="domain" description="RNase H type-1" evidence="1">
    <location>
        <begin position="108"/>
        <end position="174"/>
    </location>
</feature>
<dbReference type="InterPro" id="IPR012337">
    <property type="entry name" value="RNaseH-like_sf"/>
</dbReference>
<dbReference type="Gene3D" id="3.30.420.10">
    <property type="entry name" value="Ribonuclease H-like superfamily/Ribonuclease H"/>
    <property type="match status" value="1"/>
</dbReference>
<keyword evidence="5" id="KW-1185">Reference proteome</keyword>
<sequence length="175" mass="19581">MFESLKMFIIISTKQMVPLSDAALRKRESWESNDMLHQIDLVDKERENKIIFKGSAIDMALLKNQILSKWIEISEVSQSSISSLEVDGVNSVSDCFIRNETPVVMMTDASWQNGTAGLAAVKVDLRSGYWAYMMQKSVATSPLEAEVKAIHMALSWAVQCKWDQVCVLSDSITAV</sequence>
<dbReference type="AlphaFoldDB" id="A0A7J6E6R6"/>
<organism evidence="2 5">
    <name type="scientific">Cannabis sativa</name>
    <name type="common">Hemp</name>
    <name type="synonym">Marijuana</name>
    <dbReference type="NCBI Taxonomy" id="3483"/>
    <lineage>
        <taxon>Eukaryota</taxon>
        <taxon>Viridiplantae</taxon>
        <taxon>Streptophyta</taxon>
        <taxon>Embryophyta</taxon>
        <taxon>Tracheophyta</taxon>
        <taxon>Spermatophyta</taxon>
        <taxon>Magnoliopsida</taxon>
        <taxon>eudicotyledons</taxon>
        <taxon>Gunneridae</taxon>
        <taxon>Pentapetalae</taxon>
        <taxon>rosids</taxon>
        <taxon>fabids</taxon>
        <taxon>Rosales</taxon>
        <taxon>Cannabaceae</taxon>
        <taxon>Cannabis</taxon>
    </lineage>
</organism>
<dbReference type="GO" id="GO:0003676">
    <property type="term" value="F:nucleic acid binding"/>
    <property type="evidence" value="ECO:0007669"/>
    <property type="project" value="InterPro"/>
</dbReference>
<dbReference type="Pfam" id="PF13456">
    <property type="entry name" value="RVT_3"/>
    <property type="match status" value="1"/>
</dbReference>
<evidence type="ECO:0000313" key="4">
    <source>
        <dbReference type="Proteomes" id="UP000525078"/>
    </source>
</evidence>
<dbReference type="GO" id="GO:0004523">
    <property type="term" value="F:RNA-DNA hybrid ribonuclease activity"/>
    <property type="evidence" value="ECO:0007669"/>
    <property type="project" value="InterPro"/>
</dbReference>
<name>A0A7J6E6R6_CANSA</name>
<dbReference type="InterPro" id="IPR002156">
    <property type="entry name" value="RNaseH_domain"/>
</dbReference>
<protein>
    <recommendedName>
        <fullName evidence="1">RNase H type-1 domain-containing protein</fullName>
    </recommendedName>
</protein>
<dbReference type="Proteomes" id="UP000583929">
    <property type="component" value="Unassembled WGS sequence"/>
</dbReference>
<dbReference type="InterPro" id="IPR036397">
    <property type="entry name" value="RNaseH_sf"/>
</dbReference>